<comment type="caution">
    <text evidence="13">The sequence shown here is derived from an EMBL/GenBank/DDBJ whole genome shotgun (WGS) entry which is preliminary data.</text>
</comment>
<keyword evidence="3 11" id="KW-0732">Signal</keyword>
<protein>
    <recommendedName>
        <fullName evidence="12">Peptidase A1 domain-containing protein</fullName>
    </recommendedName>
</protein>
<accession>A0A482X3U9</accession>
<evidence type="ECO:0000259" key="12">
    <source>
        <dbReference type="PROSITE" id="PS51767"/>
    </source>
</evidence>
<dbReference type="STRING" id="195883.A0A482X3U9"/>
<feature type="disulfide bond" evidence="9">
    <location>
        <begin position="102"/>
        <end position="109"/>
    </location>
</feature>
<name>A0A482X3U9_LAOST</name>
<dbReference type="Pfam" id="PF00026">
    <property type="entry name" value="Asp"/>
    <property type="match status" value="1"/>
</dbReference>
<evidence type="ECO:0000256" key="8">
    <source>
        <dbReference type="PIRSR" id="PIRSR601461-1"/>
    </source>
</evidence>
<dbReference type="InterPro" id="IPR001969">
    <property type="entry name" value="Aspartic_peptidase_AS"/>
</dbReference>
<reference evidence="13 14" key="1">
    <citation type="journal article" date="2017" name="Gigascience">
        <title>Genome sequence of the small brown planthopper, Laodelphax striatellus.</title>
        <authorList>
            <person name="Zhu J."/>
            <person name="Jiang F."/>
            <person name="Wang X."/>
            <person name="Yang P."/>
            <person name="Bao Y."/>
            <person name="Zhao W."/>
            <person name="Wang W."/>
            <person name="Lu H."/>
            <person name="Wang Q."/>
            <person name="Cui N."/>
            <person name="Li J."/>
            <person name="Chen X."/>
            <person name="Luo L."/>
            <person name="Yu J."/>
            <person name="Kang L."/>
            <person name="Cui F."/>
        </authorList>
    </citation>
    <scope>NUCLEOTIDE SEQUENCE [LARGE SCALE GENOMIC DNA]</scope>
    <source>
        <strain evidence="13">Lst14</strain>
    </source>
</reference>
<evidence type="ECO:0000256" key="10">
    <source>
        <dbReference type="RuleBase" id="RU000454"/>
    </source>
</evidence>
<evidence type="ECO:0000256" key="4">
    <source>
        <dbReference type="ARBA" id="ARBA00022750"/>
    </source>
</evidence>
<feature type="chain" id="PRO_5019745894" description="Peptidase A1 domain-containing protein" evidence="11">
    <location>
        <begin position="16"/>
        <end position="392"/>
    </location>
</feature>
<dbReference type="GO" id="GO:0005764">
    <property type="term" value="C:lysosome"/>
    <property type="evidence" value="ECO:0007669"/>
    <property type="project" value="TreeGrafter"/>
</dbReference>
<evidence type="ECO:0000313" key="14">
    <source>
        <dbReference type="Proteomes" id="UP000291343"/>
    </source>
</evidence>
<organism evidence="13 14">
    <name type="scientific">Laodelphax striatellus</name>
    <name type="common">Small brown planthopper</name>
    <name type="synonym">Delphax striatella</name>
    <dbReference type="NCBI Taxonomy" id="195883"/>
    <lineage>
        <taxon>Eukaryota</taxon>
        <taxon>Metazoa</taxon>
        <taxon>Ecdysozoa</taxon>
        <taxon>Arthropoda</taxon>
        <taxon>Hexapoda</taxon>
        <taxon>Insecta</taxon>
        <taxon>Pterygota</taxon>
        <taxon>Neoptera</taxon>
        <taxon>Paraneoptera</taxon>
        <taxon>Hemiptera</taxon>
        <taxon>Auchenorrhyncha</taxon>
        <taxon>Fulgoroidea</taxon>
        <taxon>Delphacidae</taxon>
        <taxon>Criomorphinae</taxon>
        <taxon>Laodelphax</taxon>
    </lineage>
</organism>
<dbReference type="PROSITE" id="PS51767">
    <property type="entry name" value="PEPTIDASE_A1"/>
    <property type="match status" value="1"/>
</dbReference>
<dbReference type="GO" id="GO:0004190">
    <property type="term" value="F:aspartic-type endopeptidase activity"/>
    <property type="evidence" value="ECO:0007669"/>
    <property type="project" value="UniProtKB-KW"/>
</dbReference>
<evidence type="ECO:0000256" key="6">
    <source>
        <dbReference type="ARBA" id="ARBA00023157"/>
    </source>
</evidence>
<dbReference type="SUPFAM" id="SSF50630">
    <property type="entry name" value="Acid proteases"/>
    <property type="match status" value="1"/>
</dbReference>
<evidence type="ECO:0000256" key="3">
    <source>
        <dbReference type="ARBA" id="ARBA00022729"/>
    </source>
</evidence>
<dbReference type="EMBL" id="QKKF02019433">
    <property type="protein sequence ID" value="RZF39931.1"/>
    <property type="molecule type" value="Genomic_DNA"/>
</dbReference>
<feature type="active site" evidence="8">
    <location>
        <position position="89"/>
    </location>
</feature>
<dbReference type="FunFam" id="2.40.70.10:FF:000002">
    <property type="entry name" value="Vacuolar aspartic proteinase"/>
    <property type="match status" value="1"/>
</dbReference>
<comment type="similarity">
    <text evidence="1 10">Belongs to the peptidase A1 family.</text>
</comment>
<dbReference type="PANTHER" id="PTHR47966">
    <property type="entry name" value="BETA-SITE APP-CLEAVING ENZYME, ISOFORM A-RELATED"/>
    <property type="match status" value="1"/>
</dbReference>
<feature type="active site" evidence="8">
    <location>
        <position position="277"/>
    </location>
</feature>
<dbReference type="AlphaFoldDB" id="A0A482X3U9"/>
<gene>
    <name evidence="13" type="ORF">LSTR_LSTR002334</name>
</gene>
<evidence type="ECO:0000256" key="11">
    <source>
        <dbReference type="SAM" id="SignalP"/>
    </source>
</evidence>
<keyword evidence="7" id="KW-0325">Glycoprotein</keyword>
<dbReference type="Gene3D" id="2.40.70.10">
    <property type="entry name" value="Acid Proteases"/>
    <property type="match status" value="3"/>
</dbReference>
<keyword evidence="4 10" id="KW-0064">Aspartyl protease</keyword>
<evidence type="ECO:0000256" key="2">
    <source>
        <dbReference type="ARBA" id="ARBA00022670"/>
    </source>
</evidence>
<feature type="domain" description="Peptidase A1" evidence="12">
    <location>
        <begin position="71"/>
        <end position="386"/>
    </location>
</feature>
<evidence type="ECO:0000313" key="13">
    <source>
        <dbReference type="EMBL" id="RZF39931.1"/>
    </source>
</evidence>
<dbReference type="InterPro" id="IPR033121">
    <property type="entry name" value="PEPTIDASE_A1"/>
</dbReference>
<dbReference type="InterPro" id="IPR021109">
    <property type="entry name" value="Peptidase_aspartic_dom_sf"/>
</dbReference>
<feature type="disulfide bond" evidence="9">
    <location>
        <begin position="268"/>
        <end position="272"/>
    </location>
</feature>
<dbReference type="FunCoup" id="A0A482X3U9">
    <property type="interactions" value="964"/>
</dbReference>
<keyword evidence="6 9" id="KW-1015">Disulfide bond</keyword>
<keyword evidence="14" id="KW-1185">Reference proteome</keyword>
<sequence length="392" mass="42743">MKAFVLLLGIGLCCGELMRVPVYKADSIRKQFVEFGNELPQSGIVYGLGSDGSKLKEGTAERLTNYFDAQYFGEISLGTPPQPFQVIFDTGSSNLWVPSKKCSYFNIACLTHHKYDATKSSTYSKNGKEFDIHYGTGSLSGFLSTDTLTIGDMKIKNQTFGEAVKEPGMTFVAAKFDGILGLAFSSISQDSVTPPFYNMMTQQLIKNPVFSFYLNRNASAPAGQGGEIIFGGSDPEKYEGEFTYLPVDRPAYWQFKMDKVQVSGKTFCAKGCEAIADTGTSLIVGPVAEVTEINKLIGATEMPGGQYVVECSLISKLPEISIILAGKEFKLSGEDYVLKISEKICLSGFSGMDIPPPSGPLWILGDVFIGKYYTEFDFGNKRVGFASVKETV</sequence>
<dbReference type="SMR" id="A0A482X3U9"/>
<feature type="signal peptide" evidence="11">
    <location>
        <begin position="1"/>
        <end position="15"/>
    </location>
</feature>
<evidence type="ECO:0000256" key="1">
    <source>
        <dbReference type="ARBA" id="ARBA00007447"/>
    </source>
</evidence>
<evidence type="ECO:0000256" key="5">
    <source>
        <dbReference type="ARBA" id="ARBA00022801"/>
    </source>
</evidence>
<keyword evidence="2 10" id="KW-0645">Protease</keyword>
<dbReference type="Proteomes" id="UP000291343">
    <property type="component" value="Unassembled WGS sequence"/>
</dbReference>
<dbReference type="PRINTS" id="PR00792">
    <property type="entry name" value="PEPSIN"/>
</dbReference>
<dbReference type="PROSITE" id="PS00141">
    <property type="entry name" value="ASP_PROTEASE"/>
    <property type="match status" value="2"/>
</dbReference>
<feature type="disulfide bond" evidence="9">
    <location>
        <begin position="311"/>
        <end position="345"/>
    </location>
</feature>
<keyword evidence="5 10" id="KW-0378">Hydrolase</keyword>
<dbReference type="FunFam" id="2.40.70.10:FF:000009">
    <property type="entry name" value="Aspartic proteinase A1"/>
    <property type="match status" value="1"/>
</dbReference>
<dbReference type="OrthoDB" id="771136at2759"/>
<evidence type="ECO:0000256" key="7">
    <source>
        <dbReference type="ARBA" id="ARBA00023180"/>
    </source>
</evidence>
<dbReference type="PANTHER" id="PTHR47966:SF51">
    <property type="entry name" value="BETA-SITE APP-CLEAVING ENZYME, ISOFORM A-RELATED"/>
    <property type="match status" value="1"/>
</dbReference>
<evidence type="ECO:0000256" key="9">
    <source>
        <dbReference type="PIRSR" id="PIRSR601461-2"/>
    </source>
</evidence>
<proteinExistence type="inferred from homology"/>
<dbReference type="InParanoid" id="A0A482X3U9"/>
<dbReference type="GO" id="GO:0006508">
    <property type="term" value="P:proteolysis"/>
    <property type="evidence" value="ECO:0007669"/>
    <property type="project" value="UniProtKB-KW"/>
</dbReference>
<dbReference type="InterPro" id="IPR001461">
    <property type="entry name" value="Aspartic_peptidase_A1"/>
</dbReference>